<dbReference type="KEGG" id="fer:FNB15_00005"/>
<dbReference type="NCBIfam" id="NF009589">
    <property type="entry name" value="PRK13030.1"/>
    <property type="match status" value="1"/>
</dbReference>
<dbReference type="EMBL" id="CP041636">
    <property type="protein sequence ID" value="QDO95763.1"/>
    <property type="molecule type" value="Genomic_DNA"/>
</dbReference>
<accession>A0A516GW57</accession>
<dbReference type="InterPro" id="IPR002880">
    <property type="entry name" value="Pyrv_Fd/Flavodoxin_OxRdtase_N"/>
</dbReference>
<dbReference type="InterPro" id="IPR009014">
    <property type="entry name" value="Transketo_C/PFOR_II"/>
</dbReference>
<evidence type="ECO:0000313" key="5">
    <source>
        <dbReference type="Proteomes" id="UP000317496"/>
    </source>
</evidence>
<dbReference type="OrthoDB" id="9803617at2"/>
<evidence type="ECO:0000256" key="1">
    <source>
        <dbReference type="ARBA" id="ARBA00023002"/>
    </source>
</evidence>
<organism evidence="4 5">
    <name type="scientific">Ferrovibrio terrae</name>
    <dbReference type="NCBI Taxonomy" id="2594003"/>
    <lineage>
        <taxon>Bacteria</taxon>
        <taxon>Pseudomonadati</taxon>
        <taxon>Pseudomonadota</taxon>
        <taxon>Alphaproteobacteria</taxon>
        <taxon>Rhodospirillales</taxon>
        <taxon>Rhodospirillaceae</taxon>
        <taxon>Ferrovibrio</taxon>
    </lineage>
</organism>
<evidence type="ECO:0000259" key="2">
    <source>
        <dbReference type="Pfam" id="PF01558"/>
    </source>
</evidence>
<proteinExistence type="predicted"/>
<dbReference type="InterPro" id="IPR002869">
    <property type="entry name" value="Pyrv_flavodox_OxRed_cen"/>
</dbReference>
<name>A0A516GW57_9PROT</name>
<dbReference type="SUPFAM" id="SSF52922">
    <property type="entry name" value="TK C-terminal domain-like"/>
    <property type="match status" value="1"/>
</dbReference>
<reference evidence="4 5" key="1">
    <citation type="submission" date="2019-07" db="EMBL/GenBank/DDBJ databases">
        <title>Genome sequencing for Ferrovibrio sp. K5.</title>
        <authorList>
            <person name="Park S.-J."/>
        </authorList>
    </citation>
    <scope>NUCLEOTIDE SEQUENCE [LARGE SCALE GENOMIC DNA]</scope>
    <source>
        <strain evidence="4 5">K5</strain>
    </source>
</reference>
<dbReference type="InterPro" id="IPR019752">
    <property type="entry name" value="Pyrv/ketoisovalerate_OxRed_cat"/>
</dbReference>
<dbReference type="AlphaFoldDB" id="A0A516GW57"/>
<evidence type="ECO:0000313" key="4">
    <source>
        <dbReference type="EMBL" id="QDO95763.1"/>
    </source>
</evidence>
<dbReference type="InterPro" id="IPR029061">
    <property type="entry name" value="THDP-binding"/>
</dbReference>
<dbReference type="InterPro" id="IPR051457">
    <property type="entry name" value="2-oxoacid:Fd_oxidoreductase"/>
</dbReference>
<dbReference type="CDD" id="cd07034">
    <property type="entry name" value="TPP_PYR_PFOR_IOR-alpha_like"/>
    <property type="match status" value="1"/>
</dbReference>
<dbReference type="InterPro" id="IPR046667">
    <property type="entry name" value="DUF6537"/>
</dbReference>
<dbReference type="NCBIfam" id="NF009588">
    <property type="entry name" value="PRK13029.1"/>
    <property type="match status" value="1"/>
</dbReference>
<evidence type="ECO:0000259" key="3">
    <source>
        <dbReference type="Pfam" id="PF20169"/>
    </source>
</evidence>
<feature type="domain" description="DUF6537" evidence="3">
    <location>
        <begin position="948"/>
        <end position="1144"/>
    </location>
</feature>
<dbReference type="SUPFAM" id="SSF53323">
    <property type="entry name" value="Pyruvate-ferredoxin oxidoreductase, PFOR, domain III"/>
    <property type="match status" value="1"/>
</dbReference>
<dbReference type="Gene3D" id="3.40.920.10">
    <property type="entry name" value="Pyruvate-ferredoxin oxidoreductase, PFOR, domain III"/>
    <property type="match status" value="1"/>
</dbReference>
<dbReference type="RefSeq" id="WP_144066744.1">
    <property type="nucleotide sequence ID" value="NZ_CP041636.1"/>
</dbReference>
<keyword evidence="1" id="KW-0560">Oxidoreductase</keyword>
<dbReference type="CDD" id="cd02008">
    <property type="entry name" value="TPP_IOR_alpha"/>
    <property type="match status" value="1"/>
</dbReference>
<dbReference type="SUPFAM" id="SSF52518">
    <property type="entry name" value="Thiamin diphosphate-binding fold (THDP-binding)"/>
    <property type="match status" value="2"/>
</dbReference>
<keyword evidence="5" id="KW-1185">Reference proteome</keyword>
<dbReference type="Pfam" id="PF20169">
    <property type="entry name" value="DUF6537"/>
    <property type="match status" value="1"/>
</dbReference>
<dbReference type="GO" id="GO:0016903">
    <property type="term" value="F:oxidoreductase activity, acting on the aldehyde or oxo group of donors"/>
    <property type="evidence" value="ECO:0007669"/>
    <property type="project" value="InterPro"/>
</dbReference>
<protein>
    <submittedName>
        <fullName evidence="4">Indolepyruvate ferredoxin oxidoreductase family protein</fullName>
    </submittedName>
</protein>
<dbReference type="PANTHER" id="PTHR48084">
    <property type="entry name" value="2-OXOGLUTARATE OXIDOREDUCTASE SUBUNIT KORB-RELATED"/>
    <property type="match status" value="1"/>
</dbReference>
<feature type="domain" description="Pyruvate/ketoisovalerate oxidoreductase catalytic" evidence="2">
    <location>
        <begin position="731"/>
        <end position="917"/>
    </location>
</feature>
<gene>
    <name evidence="4" type="ORF">FNB15_00005</name>
</gene>
<keyword evidence="4" id="KW-0670">Pyruvate</keyword>
<sequence length="1164" mass="128463">MLANVTLDDKYTLERGRVFLTGTQALVRLPMLQRKRDLAAGLNTAAFISGYRGSPLGLFDQQLWKARKFLKENHIQFQPGVNEDLAATAVWGSQQLNLFPKAKYDGVFSIWYGKGPGVDRSMDVFKHANSAGTSPHGGVLALCGDDHGAASSTVAHQSEHMMMAAMMPMLHPANVQEFIDYGLLGWAMSRYAGIWVGFKCQTETVESSASVSIDPDRLQIAYPTDFQMPPGGLNIRWPDAILEQEDRLQRHKAYAALAFARANKIDRIVIDSPRPRLGIITTGKSYLDVRQALEDLGITEEMAADMGIRLYKVGMVWPLEREGARHFAEGLEEVIVVEEKRAVIENQLKEQLYNWREDVRPRVIGKFDAEGKWLLPSSGEISPAIVAKALYTWLKRYGTNPRIEERIAFIEQKEREAAASSIGKTQRTPYFCSGCPHNTSTRVPEGSRAVAGIGCHFMSLWMDRSTATFTQMGGEGTPWIGQAPFTEDNHIFANLGDGTYFHSGLLALRASIAAKVNITYKILFNDAVAMTGGQPHDGQLTPQQISLQVYGEGVRRIALVSDEPDKYPVGTEWAPGTTFHHRDDLDAVQKELREIEGCTVLIYDQTCAAEKRRRRKRGTFPDPDRRIFINEAVCEGCGDCSVKSNCVSVEPQETELGRKRKINQSSCNKDFSCVNGFCPSFVSVQGGKVKRAKVKLQQNPADKTDGLFASLKAPEIAPLDQPYNILITGIGGTGVVTIGQILGMAAHIQGYGTSVLDFTGLAQKNGAVLSHVRIAMNPDDIHAVRVAAGGANLVLGCDMVVAAGDAALEKMQKGHTRALINTHLTPTAAFQLNPNLVLDDNQMAQAIRNSAGDNLSEFVEATRIATALMGDAIATNMFMLGYAVQRGLIPVSLDALLQAIELNGTAIESNKTALNWGRLYAQDAKAVEDIARPSVATFEPKAFAKTTDELLADRAPRLVQYQNQAYAERYKSLVERARTAEQKARGMTGFAEAVARYAYKLMAYKDEYEVARLYTDGDFLKKLNTQFEGDFTLSFHLAPPLLNPPDPETGIAKKKQFGPWMFKAFQLLARFKGLRGTKLDVFGYTHERQTERQLIVDYFGLIEELCTRMTPENHALAVQLAKIPEDIRGYGHVKVKHLKAAKEKEAKLLATFRDPTAPLATAAE</sequence>
<dbReference type="Gene3D" id="3.40.50.970">
    <property type="match status" value="1"/>
</dbReference>
<dbReference type="Proteomes" id="UP000317496">
    <property type="component" value="Chromosome"/>
</dbReference>
<dbReference type="PANTHER" id="PTHR48084:SF3">
    <property type="entry name" value="SUBUNIT OF PYRUVATE:FLAVODOXIN OXIDOREDUCTASE"/>
    <property type="match status" value="1"/>
</dbReference>
<dbReference type="Pfam" id="PF01558">
    <property type="entry name" value="POR"/>
    <property type="match status" value="1"/>
</dbReference>